<proteinExistence type="inferred from homology"/>
<dbReference type="InterPro" id="IPR000291">
    <property type="entry name" value="D-Ala_lig_Van_CS"/>
</dbReference>
<protein>
    <recommendedName>
        <fullName evidence="10">D-alanine--D-alanine ligase</fullName>
        <ecNumber evidence="10">6.3.2.4</ecNumber>
    </recommendedName>
    <alternativeName>
        <fullName evidence="10">D-Ala-D-Ala ligase</fullName>
    </alternativeName>
    <alternativeName>
        <fullName evidence="10">D-alanylalanine synthetase</fullName>
    </alternativeName>
</protein>
<comment type="function">
    <text evidence="10">Cell wall formation.</text>
</comment>
<dbReference type="Proteomes" id="UP001519287">
    <property type="component" value="Unassembled WGS sequence"/>
</dbReference>
<organism evidence="13 14">
    <name type="scientific">Paenibacillus eucommiae</name>
    <dbReference type="NCBI Taxonomy" id="1355755"/>
    <lineage>
        <taxon>Bacteria</taxon>
        <taxon>Bacillati</taxon>
        <taxon>Bacillota</taxon>
        <taxon>Bacilli</taxon>
        <taxon>Bacillales</taxon>
        <taxon>Paenibacillaceae</taxon>
        <taxon>Paenibacillus</taxon>
    </lineage>
</organism>
<keyword evidence="3 10" id="KW-0963">Cytoplasm</keyword>
<keyword evidence="9 10" id="KW-0961">Cell wall biogenesis/degradation</keyword>
<evidence type="ECO:0000256" key="3">
    <source>
        <dbReference type="ARBA" id="ARBA00022490"/>
    </source>
</evidence>
<evidence type="ECO:0000313" key="13">
    <source>
        <dbReference type="EMBL" id="MBP1989593.1"/>
    </source>
</evidence>
<keyword evidence="7 10" id="KW-0133">Cell shape</keyword>
<dbReference type="InterPro" id="IPR005905">
    <property type="entry name" value="D_ala_D_ala"/>
</dbReference>
<keyword evidence="6 11" id="KW-0067">ATP-binding</keyword>
<gene>
    <name evidence="10" type="primary">ddl</name>
    <name evidence="13" type="ORF">J2Z66_001191</name>
</gene>
<dbReference type="HAMAP" id="MF_00047">
    <property type="entry name" value="Dala_Dala_lig"/>
    <property type="match status" value="1"/>
</dbReference>
<keyword evidence="5 11" id="KW-0547">Nucleotide-binding</keyword>
<dbReference type="InterPro" id="IPR013815">
    <property type="entry name" value="ATP_grasp_subdomain_1"/>
</dbReference>
<comment type="similarity">
    <text evidence="2 10">Belongs to the D-alanine--D-alanine ligase family.</text>
</comment>
<dbReference type="PANTHER" id="PTHR23132:SF23">
    <property type="entry name" value="D-ALANINE--D-ALANINE LIGASE B"/>
    <property type="match status" value="1"/>
</dbReference>
<dbReference type="Gene3D" id="3.30.1490.20">
    <property type="entry name" value="ATP-grasp fold, A domain"/>
    <property type="match status" value="1"/>
</dbReference>
<comment type="caution">
    <text evidence="13">The sequence shown here is derived from an EMBL/GenBank/DDBJ whole genome shotgun (WGS) entry which is preliminary data.</text>
</comment>
<dbReference type="Pfam" id="PF07478">
    <property type="entry name" value="Dala_Dala_lig_C"/>
    <property type="match status" value="1"/>
</dbReference>
<evidence type="ECO:0000256" key="1">
    <source>
        <dbReference type="ARBA" id="ARBA00004496"/>
    </source>
</evidence>
<evidence type="ECO:0000256" key="10">
    <source>
        <dbReference type="HAMAP-Rule" id="MF_00047"/>
    </source>
</evidence>
<evidence type="ECO:0000256" key="2">
    <source>
        <dbReference type="ARBA" id="ARBA00010871"/>
    </source>
</evidence>
<dbReference type="InterPro" id="IPR011095">
    <property type="entry name" value="Dala_Dala_lig_C"/>
</dbReference>
<dbReference type="NCBIfam" id="TIGR01205">
    <property type="entry name" value="D_ala_D_alaTIGR"/>
    <property type="match status" value="1"/>
</dbReference>
<dbReference type="GO" id="GO:0008716">
    <property type="term" value="F:D-alanine-D-alanine ligase activity"/>
    <property type="evidence" value="ECO:0007669"/>
    <property type="project" value="UniProtKB-EC"/>
</dbReference>
<sequence length="302" mass="33442">MRVGVIMGGTSSEREVSLMTGREMIANLDREKYELYPIEINSKDELVEQVKHIDVALLALHGKYGEDGTIQGALETLCVPYTGCGVLSSSLSMDKNISKKLFRNEGIPTPDWIHLSSIDELSIGAVERLGYPVIVKPNSGGSSIGIQIIKNKETLVPEVHETFRWDDEVLIEPYISGEEITCSILNGKLLPIIAIRSKSEFFDYSSKYDDGGADEQVIQLPPDIFEQVRASALGCYKTLKCSVYARIDMILKDGIPYVMEVNTLPGLTKNSLLPKSAKAAGISFSQLLDFIIEYSLKERKKT</sequence>
<dbReference type="PROSITE" id="PS00844">
    <property type="entry name" value="DALA_DALA_LIGASE_2"/>
    <property type="match status" value="1"/>
</dbReference>
<keyword evidence="4 10" id="KW-0436">Ligase</keyword>
<dbReference type="PIRSF" id="PIRSF039102">
    <property type="entry name" value="Ddl/VanB"/>
    <property type="match status" value="1"/>
</dbReference>
<dbReference type="Pfam" id="PF01820">
    <property type="entry name" value="Dala_Dala_lig_N"/>
    <property type="match status" value="2"/>
</dbReference>
<evidence type="ECO:0000256" key="6">
    <source>
        <dbReference type="ARBA" id="ARBA00022840"/>
    </source>
</evidence>
<dbReference type="SUPFAM" id="SSF56059">
    <property type="entry name" value="Glutathione synthetase ATP-binding domain-like"/>
    <property type="match status" value="1"/>
</dbReference>
<comment type="subcellular location">
    <subcellularLocation>
        <location evidence="1 10">Cytoplasm</location>
    </subcellularLocation>
</comment>
<evidence type="ECO:0000313" key="14">
    <source>
        <dbReference type="Proteomes" id="UP001519287"/>
    </source>
</evidence>
<dbReference type="InterPro" id="IPR016185">
    <property type="entry name" value="PreATP-grasp_dom_sf"/>
</dbReference>
<evidence type="ECO:0000256" key="5">
    <source>
        <dbReference type="ARBA" id="ARBA00022741"/>
    </source>
</evidence>
<dbReference type="EMBL" id="JAGGLB010000003">
    <property type="protein sequence ID" value="MBP1989593.1"/>
    <property type="molecule type" value="Genomic_DNA"/>
</dbReference>
<dbReference type="InterPro" id="IPR011127">
    <property type="entry name" value="Dala_Dala_lig_N"/>
</dbReference>
<evidence type="ECO:0000256" key="9">
    <source>
        <dbReference type="ARBA" id="ARBA00023316"/>
    </source>
</evidence>
<evidence type="ECO:0000256" key="8">
    <source>
        <dbReference type="ARBA" id="ARBA00022984"/>
    </source>
</evidence>
<keyword evidence="14" id="KW-1185">Reference proteome</keyword>
<dbReference type="PROSITE" id="PS50975">
    <property type="entry name" value="ATP_GRASP"/>
    <property type="match status" value="1"/>
</dbReference>
<dbReference type="RefSeq" id="WP_209970428.1">
    <property type="nucleotide sequence ID" value="NZ_JAGGLB010000003.1"/>
</dbReference>
<dbReference type="PANTHER" id="PTHR23132">
    <property type="entry name" value="D-ALANINE--D-ALANINE LIGASE"/>
    <property type="match status" value="1"/>
</dbReference>
<feature type="domain" description="ATP-grasp" evidence="12">
    <location>
        <begin position="99"/>
        <end position="293"/>
    </location>
</feature>
<evidence type="ECO:0000256" key="4">
    <source>
        <dbReference type="ARBA" id="ARBA00022598"/>
    </source>
</evidence>
<evidence type="ECO:0000256" key="11">
    <source>
        <dbReference type="PROSITE-ProRule" id="PRU00409"/>
    </source>
</evidence>
<dbReference type="PROSITE" id="PS00843">
    <property type="entry name" value="DALA_DALA_LIGASE_1"/>
    <property type="match status" value="1"/>
</dbReference>
<keyword evidence="8 10" id="KW-0573">Peptidoglycan synthesis</keyword>
<comment type="pathway">
    <text evidence="10">Cell wall biogenesis; peptidoglycan biosynthesis.</text>
</comment>
<dbReference type="SUPFAM" id="SSF52440">
    <property type="entry name" value="PreATP-grasp domain"/>
    <property type="match status" value="1"/>
</dbReference>
<dbReference type="EC" id="6.3.2.4" evidence="10"/>
<evidence type="ECO:0000259" key="12">
    <source>
        <dbReference type="PROSITE" id="PS50975"/>
    </source>
</evidence>
<evidence type="ECO:0000256" key="7">
    <source>
        <dbReference type="ARBA" id="ARBA00022960"/>
    </source>
</evidence>
<dbReference type="Gene3D" id="3.40.50.20">
    <property type="match status" value="1"/>
</dbReference>
<accession>A0ABS4IQ02</accession>
<reference evidence="13 14" key="1">
    <citation type="submission" date="2021-03" db="EMBL/GenBank/DDBJ databases">
        <title>Genomic Encyclopedia of Type Strains, Phase IV (KMG-IV): sequencing the most valuable type-strain genomes for metagenomic binning, comparative biology and taxonomic classification.</title>
        <authorList>
            <person name="Goeker M."/>
        </authorList>
    </citation>
    <scope>NUCLEOTIDE SEQUENCE [LARGE SCALE GENOMIC DNA]</scope>
    <source>
        <strain evidence="13 14">DSM 26048</strain>
    </source>
</reference>
<dbReference type="Gene3D" id="3.30.470.20">
    <property type="entry name" value="ATP-grasp fold, B domain"/>
    <property type="match status" value="1"/>
</dbReference>
<name>A0ABS4IQ02_9BACL</name>
<comment type="catalytic activity">
    <reaction evidence="10">
        <text>2 D-alanine + ATP = D-alanyl-D-alanine + ADP + phosphate + H(+)</text>
        <dbReference type="Rhea" id="RHEA:11224"/>
        <dbReference type="ChEBI" id="CHEBI:15378"/>
        <dbReference type="ChEBI" id="CHEBI:30616"/>
        <dbReference type="ChEBI" id="CHEBI:43474"/>
        <dbReference type="ChEBI" id="CHEBI:57416"/>
        <dbReference type="ChEBI" id="CHEBI:57822"/>
        <dbReference type="ChEBI" id="CHEBI:456216"/>
        <dbReference type="EC" id="6.3.2.4"/>
    </reaction>
</comment>
<dbReference type="InterPro" id="IPR011761">
    <property type="entry name" value="ATP-grasp"/>
</dbReference>
<dbReference type="NCBIfam" id="NF002378">
    <property type="entry name" value="PRK01372.1"/>
    <property type="match status" value="1"/>
</dbReference>